<dbReference type="PROSITE" id="PS00211">
    <property type="entry name" value="ABC_TRANSPORTER_1"/>
    <property type="match status" value="1"/>
</dbReference>
<dbReference type="InterPro" id="IPR025857">
    <property type="entry name" value="MacB_PCD"/>
</dbReference>
<dbReference type="PROSITE" id="PS50893">
    <property type="entry name" value="ABC_TRANSPORTER_2"/>
    <property type="match status" value="1"/>
</dbReference>
<keyword evidence="7 15" id="KW-0067">ATP-binding</keyword>
<evidence type="ECO:0000256" key="11">
    <source>
        <dbReference type="ARBA" id="ARBA00038076"/>
    </source>
</evidence>
<dbReference type="SUPFAM" id="SSF52540">
    <property type="entry name" value="P-loop containing nucleoside triphosphate hydrolases"/>
    <property type="match status" value="1"/>
</dbReference>
<dbReference type="Pfam" id="PF12704">
    <property type="entry name" value="MacB_PCD"/>
    <property type="match status" value="1"/>
</dbReference>
<proteinExistence type="inferred from homology"/>
<keyword evidence="2" id="KW-0813">Transport</keyword>
<evidence type="ECO:0000256" key="4">
    <source>
        <dbReference type="ARBA" id="ARBA00022519"/>
    </source>
</evidence>
<evidence type="ECO:0000256" key="5">
    <source>
        <dbReference type="ARBA" id="ARBA00022692"/>
    </source>
</evidence>
<keyword evidence="4" id="KW-0997">Cell inner membrane</keyword>
<dbReference type="RefSeq" id="WP_181844465.1">
    <property type="nucleotide sequence ID" value="NZ_JACERJ010000001.1"/>
</dbReference>
<dbReference type="CDD" id="cd03255">
    <property type="entry name" value="ABC_MJ0796_LolCDE_FtsE"/>
    <property type="match status" value="1"/>
</dbReference>
<dbReference type="PANTHER" id="PTHR30572:SF4">
    <property type="entry name" value="ABC TRANSPORTER PERMEASE YTRF"/>
    <property type="match status" value="1"/>
</dbReference>
<dbReference type="SMART" id="SM00382">
    <property type="entry name" value="AAA"/>
    <property type="match status" value="1"/>
</dbReference>
<gene>
    <name evidence="15" type="ORF">H2Y57_03075</name>
</gene>
<evidence type="ECO:0000313" key="16">
    <source>
        <dbReference type="Proteomes" id="UP000557749"/>
    </source>
</evidence>
<keyword evidence="10" id="KW-0046">Antibiotic resistance</keyword>
<keyword evidence="6" id="KW-0547">Nucleotide-binding</keyword>
<keyword evidence="3" id="KW-1003">Cell membrane</keyword>
<keyword evidence="5 13" id="KW-0812">Transmembrane</keyword>
<evidence type="ECO:0000313" key="15">
    <source>
        <dbReference type="EMBL" id="MBA5202684.1"/>
    </source>
</evidence>
<evidence type="ECO:0000256" key="3">
    <source>
        <dbReference type="ARBA" id="ARBA00022475"/>
    </source>
</evidence>
<evidence type="ECO:0000256" key="12">
    <source>
        <dbReference type="ARBA" id="ARBA00038388"/>
    </source>
</evidence>
<reference evidence="15 16" key="1">
    <citation type="submission" date="2020-07" db="EMBL/GenBank/DDBJ databases">
        <title>Characterization of Pectobacterium aroidearum strains causing soft rot on Amorphophallus konjac.</title>
        <authorList>
            <person name="Xie H."/>
        </authorList>
    </citation>
    <scope>NUCLEOTIDE SEQUENCE [LARGE SCALE GENOMIC DNA]</scope>
    <source>
        <strain evidence="15 16">MY7</strain>
    </source>
</reference>
<dbReference type="InterPro" id="IPR003838">
    <property type="entry name" value="ABC3_permease_C"/>
</dbReference>
<comment type="similarity">
    <text evidence="12">Belongs to the ABC transporter superfamily. Macrolide exporter (TC 3.A.1.122) family.</text>
</comment>
<dbReference type="InterPro" id="IPR050250">
    <property type="entry name" value="Macrolide_Exporter_MacB"/>
</dbReference>
<dbReference type="GO" id="GO:0016887">
    <property type="term" value="F:ATP hydrolysis activity"/>
    <property type="evidence" value="ECO:0007669"/>
    <property type="project" value="InterPro"/>
</dbReference>
<keyword evidence="8 13" id="KW-1133">Transmembrane helix</keyword>
<dbReference type="EMBL" id="JACERJ010000001">
    <property type="protein sequence ID" value="MBA5202684.1"/>
    <property type="molecule type" value="Genomic_DNA"/>
</dbReference>
<dbReference type="Proteomes" id="UP000557749">
    <property type="component" value="Unassembled WGS sequence"/>
</dbReference>
<feature type="transmembrane region" description="Helical" evidence="13">
    <location>
        <begin position="517"/>
        <end position="542"/>
    </location>
</feature>
<dbReference type="Gene3D" id="3.40.50.300">
    <property type="entry name" value="P-loop containing nucleotide triphosphate hydrolases"/>
    <property type="match status" value="1"/>
</dbReference>
<dbReference type="PANTHER" id="PTHR30572">
    <property type="entry name" value="MEMBRANE COMPONENT OF TRANSPORTER-RELATED"/>
    <property type="match status" value="1"/>
</dbReference>
<comment type="caution">
    <text evidence="15">The sequence shown here is derived from an EMBL/GenBank/DDBJ whole genome shotgun (WGS) entry which is preliminary data.</text>
</comment>
<dbReference type="InterPro" id="IPR003439">
    <property type="entry name" value="ABC_transporter-like_ATP-bd"/>
</dbReference>
<accession>A0AAW3SNE0</accession>
<evidence type="ECO:0000256" key="1">
    <source>
        <dbReference type="ARBA" id="ARBA00004429"/>
    </source>
</evidence>
<dbReference type="InterPro" id="IPR003593">
    <property type="entry name" value="AAA+_ATPase"/>
</dbReference>
<evidence type="ECO:0000256" key="7">
    <source>
        <dbReference type="ARBA" id="ARBA00022840"/>
    </source>
</evidence>
<dbReference type="GO" id="GO:0005886">
    <property type="term" value="C:plasma membrane"/>
    <property type="evidence" value="ECO:0007669"/>
    <property type="project" value="UniProtKB-SubCell"/>
</dbReference>
<dbReference type="AlphaFoldDB" id="A0AAW3SNE0"/>
<keyword evidence="9 13" id="KW-0472">Membrane</keyword>
<name>A0AAW3SNE0_9GAMM</name>
<dbReference type="Pfam" id="PF02687">
    <property type="entry name" value="FtsX"/>
    <property type="match status" value="1"/>
</dbReference>
<evidence type="ECO:0000259" key="14">
    <source>
        <dbReference type="PROSITE" id="PS50893"/>
    </source>
</evidence>
<feature type="transmembrane region" description="Helical" evidence="13">
    <location>
        <begin position="604"/>
        <end position="626"/>
    </location>
</feature>
<feature type="transmembrane region" description="Helical" evidence="13">
    <location>
        <begin position="569"/>
        <end position="592"/>
    </location>
</feature>
<evidence type="ECO:0000256" key="9">
    <source>
        <dbReference type="ARBA" id="ARBA00023136"/>
    </source>
</evidence>
<dbReference type="InterPro" id="IPR017871">
    <property type="entry name" value="ABC_transporter-like_CS"/>
</dbReference>
<evidence type="ECO:0000256" key="2">
    <source>
        <dbReference type="ARBA" id="ARBA00022448"/>
    </source>
</evidence>
<dbReference type="GO" id="GO:0022857">
    <property type="term" value="F:transmembrane transporter activity"/>
    <property type="evidence" value="ECO:0007669"/>
    <property type="project" value="TreeGrafter"/>
</dbReference>
<feature type="domain" description="ABC transporter" evidence="14">
    <location>
        <begin position="8"/>
        <end position="247"/>
    </location>
</feature>
<dbReference type="GO" id="GO:0046677">
    <property type="term" value="P:response to antibiotic"/>
    <property type="evidence" value="ECO:0007669"/>
    <property type="project" value="UniProtKB-KW"/>
</dbReference>
<dbReference type="Pfam" id="PF00005">
    <property type="entry name" value="ABC_tran"/>
    <property type="match status" value="1"/>
</dbReference>
<dbReference type="FunFam" id="3.40.50.300:FF:000032">
    <property type="entry name" value="Export ABC transporter ATP-binding protein"/>
    <property type="match status" value="1"/>
</dbReference>
<evidence type="ECO:0000256" key="8">
    <source>
        <dbReference type="ARBA" id="ARBA00022989"/>
    </source>
</evidence>
<comment type="similarity">
    <text evidence="11">Belongs to the ABC-4 integral membrane protein family.</text>
</comment>
<dbReference type="GO" id="GO:0005524">
    <property type="term" value="F:ATP binding"/>
    <property type="evidence" value="ECO:0007669"/>
    <property type="project" value="UniProtKB-KW"/>
</dbReference>
<evidence type="ECO:0000256" key="10">
    <source>
        <dbReference type="ARBA" id="ARBA00023251"/>
    </source>
</evidence>
<sequence>MVNPPPLITLSGVSKQYGHEAQGYVSVLQDINLTIHAGEFVALVGPSGSGKSTLMHILGALDHATQGVYRFAGQDVSQLSADQLSQLRRTVFGFVFQRYFLIPGISAQENVELPTVYAGLEKRLRHDHAQALLGQLSLSDRFDYKPEQLSGGQQQRVSIARALINGGDVLFADEPTGALDSVNGESVLVLLETLAASGRTVILVTHNPDVANRARRVIELRDGRIVSDTVRAASAPAETMNTHWLVASGGKTDRYALLRQAWRTLLFSPLRSALTLLGIAIGIASILVMLGIGEGARQEMSKTLSRLGSTLMTVIPQSIDADVAAGRITDADIEALKQLPDIDAVVPMLTGQATVRQGTFNLKSAVIATTAEAMVVNNWGLGAGTFIMPLHEYANMSVTVLGAEVAQRSFPSGNAVGSDILLNNIPFTVVGVLAPQGGADMNGNLDQAVIVPFGTGSLRVIGRQNIDSVTVKARSLQTVRRVESEVNDLLSARHQRPDFTIINRAAILRSQEESMDIMTAMLGSIAAISLLVGGIGVMNVMLMSVAERTREIGIRLAVGARQQDIQFQFLWEAVILALSGGVVGLLAGYFLAHVVHTFGKPVALGFFPALLSFCSAIVTGLLFGYLPARKAARLDPVMALNQE</sequence>
<protein>
    <submittedName>
        <fullName evidence="15">ATP-binding cassette domain-containing protein</fullName>
    </submittedName>
</protein>
<organism evidence="15 16">
    <name type="scientific">Pectobacterium aroidearum</name>
    <dbReference type="NCBI Taxonomy" id="1201031"/>
    <lineage>
        <taxon>Bacteria</taxon>
        <taxon>Pseudomonadati</taxon>
        <taxon>Pseudomonadota</taxon>
        <taxon>Gammaproteobacteria</taxon>
        <taxon>Enterobacterales</taxon>
        <taxon>Pectobacteriaceae</taxon>
        <taxon>Pectobacterium</taxon>
    </lineage>
</organism>
<dbReference type="InterPro" id="IPR017911">
    <property type="entry name" value="MacB-like_ATP-bd"/>
</dbReference>
<dbReference type="InterPro" id="IPR027417">
    <property type="entry name" value="P-loop_NTPase"/>
</dbReference>
<evidence type="ECO:0000256" key="13">
    <source>
        <dbReference type="SAM" id="Phobius"/>
    </source>
</evidence>
<dbReference type="GO" id="GO:1902495">
    <property type="term" value="C:transmembrane transporter complex"/>
    <property type="evidence" value="ECO:0007669"/>
    <property type="project" value="UniProtKB-ARBA"/>
</dbReference>
<comment type="subcellular location">
    <subcellularLocation>
        <location evidence="1">Cell inner membrane</location>
        <topology evidence="1">Multi-pass membrane protein</topology>
    </subcellularLocation>
</comment>
<evidence type="ECO:0000256" key="6">
    <source>
        <dbReference type="ARBA" id="ARBA00022741"/>
    </source>
</evidence>